<sequence length="344" mass="38102">MDPIQIPEGQELAKRPAPLGRQPPSFTLAPIPSNINLTHLYQELKPIGLFDPLGNLVGLNFFNNTGYPSDVTTSSSICTGATIYKGQYQVALSHINRHQGSYYVLRTHDHQYFHSLRPTDWRLALMTLRFVGPIPFPQSVLFSLLSSLPLSLPACNDQAQIWVKKSKMSFANAGEIFELSTSEPMALPAKSYEPAMVMPRFVSELQPWGVVDLDGALIGFRFMNPSGDDTNVMAASDISPNALVFHAPPPRRLPKGAHETQSFRKLECDGIRDTPTNLDDARSQLSQYERAIILVSDDTQRFSAGDPQWDSDKVQGATAKVILEEVPLNVPSAEPSELVRMKLD</sequence>
<evidence type="ECO:0000313" key="3">
    <source>
        <dbReference type="Proteomes" id="UP000251714"/>
    </source>
</evidence>
<evidence type="ECO:0000313" key="2">
    <source>
        <dbReference type="EMBL" id="RBA13585.1"/>
    </source>
</evidence>
<reference evidence="2 3" key="1">
    <citation type="submission" date="2017-12" db="EMBL/GenBank/DDBJ databases">
        <title>Genome sequence of the mycotoxigenic crop pathogen Fusarium proliferatum, strain ITEM 2341 from Date Palm.</title>
        <authorList>
            <person name="Almiman B.F."/>
            <person name="Shittu T.A."/>
            <person name="Muthumeenakshi S."/>
            <person name="Baroncelli R."/>
            <person name="Sreenivasaprasada S."/>
        </authorList>
    </citation>
    <scope>NUCLEOTIDE SEQUENCE [LARGE SCALE GENOMIC DNA]</scope>
    <source>
        <strain evidence="2 3">ITEM 2341</strain>
    </source>
</reference>
<evidence type="ECO:0000256" key="1">
    <source>
        <dbReference type="SAM" id="MobiDB-lite"/>
    </source>
</evidence>
<protein>
    <submittedName>
        <fullName evidence="2">Uncharacterized protein</fullName>
    </submittedName>
</protein>
<gene>
    <name evidence="2" type="ORF">FPRO05_02378</name>
</gene>
<accession>A0A365MYL1</accession>
<dbReference type="EMBL" id="PKMI01000028">
    <property type="protein sequence ID" value="RBA13585.1"/>
    <property type="molecule type" value="Genomic_DNA"/>
</dbReference>
<dbReference type="Proteomes" id="UP000251714">
    <property type="component" value="Unassembled WGS sequence"/>
</dbReference>
<feature type="region of interest" description="Disordered" evidence="1">
    <location>
        <begin position="1"/>
        <end position="20"/>
    </location>
</feature>
<organism evidence="2 3">
    <name type="scientific">Gibberella intermedia</name>
    <name type="common">Bulb rot disease fungus</name>
    <name type="synonym">Fusarium proliferatum</name>
    <dbReference type="NCBI Taxonomy" id="948311"/>
    <lineage>
        <taxon>Eukaryota</taxon>
        <taxon>Fungi</taxon>
        <taxon>Dikarya</taxon>
        <taxon>Ascomycota</taxon>
        <taxon>Pezizomycotina</taxon>
        <taxon>Sordariomycetes</taxon>
        <taxon>Hypocreomycetidae</taxon>
        <taxon>Hypocreales</taxon>
        <taxon>Nectriaceae</taxon>
        <taxon>Fusarium</taxon>
        <taxon>Fusarium fujikuroi species complex</taxon>
    </lineage>
</organism>
<name>A0A365MYL1_GIBIN</name>
<comment type="caution">
    <text evidence="2">The sequence shown here is derived from an EMBL/GenBank/DDBJ whole genome shotgun (WGS) entry which is preliminary data.</text>
</comment>
<proteinExistence type="predicted"/>
<dbReference type="AlphaFoldDB" id="A0A365MYL1"/>